<evidence type="ECO:0000313" key="4">
    <source>
        <dbReference type="EMBL" id="CAI9740811.1"/>
    </source>
</evidence>
<proteinExistence type="predicted"/>
<evidence type="ECO:0000256" key="1">
    <source>
        <dbReference type="SAM" id="Coils"/>
    </source>
</evidence>
<organism evidence="4 5">
    <name type="scientific">Octopus vulgaris</name>
    <name type="common">Common octopus</name>
    <dbReference type="NCBI Taxonomy" id="6645"/>
    <lineage>
        <taxon>Eukaryota</taxon>
        <taxon>Metazoa</taxon>
        <taxon>Spiralia</taxon>
        <taxon>Lophotrochozoa</taxon>
        <taxon>Mollusca</taxon>
        <taxon>Cephalopoda</taxon>
        <taxon>Coleoidea</taxon>
        <taxon>Octopodiformes</taxon>
        <taxon>Octopoda</taxon>
        <taxon>Incirrata</taxon>
        <taxon>Octopodidae</taxon>
        <taxon>Octopus</taxon>
    </lineage>
</organism>
<dbReference type="InterPro" id="IPR006880">
    <property type="entry name" value="INO80B_C"/>
</dbReference>
<accession>A0AA36FJ01</accession>
<dbReference type="PANTHER" id="PTHR21561:SF12">
    <property type="entry name" value="INO80 COMPLEX SUBUNIT B"/>
    <property type="match status" value="1"/>
</dbReference>
<dbReference type="Proteomes" id="UP001162480">
    <property type="component" value="Chromosome 25"/>
</dbReference>
<gene>
    <name evidence="4" type="ORF">OCTVUL_1B011300</name>
</gene>
<dbReference type="Pfam" id="PF04795">
    <property type="entry name" value="PAPA-1"/>
    <property type="match status" value="1"/>
</dbReference>
<keyword evidence="5" id="KW-1185">Reference proteome</keyword>
<feature type="region of interest" description="Disordered" evidence="2">
    <location>
        <begin position="149"/>
        <end position="177"/>
    </location>
</feature>
<feature type="compositionally biased region" description="Basic and acidic residues" evidence="2">
    <location>
        <begin position="155"/>
        <end position="172"/>
    </location>
</feature>
<dbReference type="PANTHER" id="PTHR21561">
    <property type="entry name" value="INO80 COMPLEX SUBUNIT B"/>
    <property type="match status" value="1"/>
</dbReference>
<dbReference type="Pfam" id="PF04438">
    <property type="entry name" value="zf-HIT"/>
    <property type="match status" value="1"/>
</dbReference>
<feature type="coiled-coil region" evidence="1">
    <location>
        <begin position="232"/>
        <end position="273"/>
    </location>
</feature>
<evidence type="ECO:0000259" key="3">
    <source>
        <dbReference type="SMART" id="SM01406"/>
    </source>
</evidence>
<feature type="compositionally biased region" description="Basic residues" evidence="2">
    <location>
        <begin position="19"/>
        <end position="33"/>
    </location>
</feature>
<name>A0AA36FJ01_OCTVU</name>
<dbReference type="CDD" id="cd23021">
    <property type="entry name" value="zf-HIT_IN80B"/>
    <property type="match status" value="1"/>
</dbReference>
<evidence type="ECO:0000256" key="2">
    <source>
        <dbReference type="SAM" id="MobiDB-lite"/>
    </source>
</evidence>
<dbReference type="InterPro" id="IPR007529">
    <property type="entry name" value="Znf_HIT"/>
</dbReference>
<dbReference type="GO" id="GO:0006338">
    <property type="term" value="P:chromatin remodeling"/>
    <property type="evidence" value="ECO:0007669"/>
    <property type="project" value="InterPro"/>
</dbReference>
<sequence>MGKKKEQTTEEDVTDSPISHKKHKKHKKKHKRRKEDLLSEPHLPAAAVSDSKPSIKLRIRLGGETLSSKKFVLKDDSNTSSLNEYSPTAVAKMKSGGNAKLASLEDEPVDVDDTQLPDPLASAIHPSYLTSNSIISGIMAPSINPWGSSIDFDMTPEKVEDTPEDGEEKKEETSDEEQAWLDALEAGELDDFGEIRKPKDPNLLTARQRALLHGKQEQELLELPSGYKTVELTEEQIQRRQQRAKKRRLQAQEKREKDKKQTLERLLKKQETKTKAPKFKTNRRTDIARYSYVNGVSGIFISVPAGFDFPLRSKTRTDRPKTVLCGVRHCNKVRKYSCSKTGVPLCSLQCYKKNLQLHKVAS</sequence>
<dbReference type="AlphaFoldDB" id="A0AA36FJ01"/>
<dbReference type="InterPro" id="IPR029523">
    <property type="entry name" value="INO80B/Ies2"/>
</dbReference>
<reference evidence="4" key="1">
    <citation type="submission" date="2023-08" db="EMBL/GenBank/DDBJ databases">
        <authorList>
            <person name="Alioto T."/>
            <person name="Alioto T."/>
            <person name="Gomez Garrido J."/>
        </authorList>
    </citation>
    <scope>NUCLEOTIDE SEQUENCE</scope>
</reference>
<keyword evidence="1" id="KW-0175">Coiled coil</keyword>
<dbReference type="EMBL" id="OX597838">
    <property type="protein sequence ID" value="CAI9740811.1"/>
    <property type="molecule type" value="Genomic_DNA"/>
</dbReference>
<feature type="region of interest" description="Disordered" evidence="2">
    <location>
        <begin position="1"/>
        <end position="53"/>
    </location>
</feature>
<evidence type="ECO:0000313" key="5">
    <source>
        <dbReference type="Proteomes" id="UP001162480"/>
    </source>
</evidence>
<dbReference type="GO" id="GO:0031011">
    <property type="term" value="C:Ino80 complex"/>
    <property type="evidence" value="ECO:0007669"/>
    <property type="project" value="InterPro"/>
</dbReference>
<dbReference type="SMART" id="SM01406">
    <property type="entry name" value="PAPA-1"/>
    <property type="match status" value="1"/>
</dbReference>
<protein>
    <submittedName>
        <fullName evidence="4">INO80 complex subunit B-like</fullName>
    </submittedName>
</protein>
<feature type="domain" description="INO80 complex subunit B-like conserved region" evidence="3">
    <location>
        <begin position="235"/>
        <end position="307"/>
    </location>
</feature>